<name>A0A0M0JXS3_9EUKA</name>
<reference evidence="8" key="1">
    <citation type="journal article" date="2015" name="PLoS Genet.">
        <title>Genome Sequence and Transcriptome Analyses of Chrysochromulina tobin: Metabolic Tools for Enhanced Algal Fitness in the Prominent Order Prymnesiales (Haptophyceae).</title>
        <authorList>
            <person name="Hovde B.T."/>
            <person name="Deodato C.R."/>
            <person name="Hunsperger H.M."/>
            <person name="Ryken S.A."/>
            <person name="Yost W."/>
            <person name="Jha R.K."/>
            <person name="Patterson J."/>
            <person name="Monnat R.J. Jr."/>
            <person name="Barlow S.B."/>
            <person name="Starkenburg S.R."/>
            <person name="Cattolico R.A."/>
        </authorList>
    </citation>
    <scope>NUCLEOTIDE SEQUENCE</scope>
    <source>
        <strain evidence="8">CCMP291</strain>
    </source>
</reference>
<comment type="caution">
    <text evidence="7">The sequence shown here is derived from an EMBL/GenBank/DDBJ whole genome shotgun (WGS) entry which is preliminary data.</text>
</comment>
<keyword evidence="3" id="KW-0677">Repeat</keyword>
<keyword evidence="1" id="KW-0343">GTPase activation</keyword>
<dbReference type="InterPro" id="IPR027038">
    <property type="entry name" value="RanGap"/>
</dbReference>
<evidence type="ECO:0000256" key="3">
    <source>
        <dbReference type="ARBA" id="ARBA00022737"/>
    </source>
</evidence>
<evidence type="ECO:0000259" key="6">
    <source>
        <dbReference type="PROSITE" id="PS50837"/>
    </source>
</evidence>
<dbReference type="InterPro" id="IPR001611">
    <property type="entry name" value="Leu-rich_rpt"/>
</dbReference>
<dbReference type="GO" id="GO:0031267">
    <property type="term" value="F:small GTPase binding"/>
    <property type="evidence" value="ECO:0007669"/>
    <property type="project" value="TreeGrafter"/>
</dbReference>
<keyword evidence="5" id="KW-0067">ATP-binding</keyword>
<dbReference type="GO" id="GO:0005096">
    <property type="term" value="F:GTPase activator activity"/>
    <property type="evidence" value="ECO:0007669"/>
    <property type="project" value="UniProtKB-KW"/>
</dbReference>
<dbReference type="GO" id="GO:0006913">
    <property type="term" value="P:nucleocytoplasmic transport"/>
    <property type="evidence" value="ECO:0007669"/>
    <property type="project" value="TreeGrafter"/>
</dbReference>
<dbReference type="PROSITE" id="PS50837">
    <property type="entry name" value="NACHT"/>
    <property type="match status" value="1"/>
</dbReference>
<protein>
    <recommendedName>
        <fullName evidence="6">NACHT domain-containing protein</fullName>
    </recommendedName>
</protein>
<dbReference type="SMART" id="SM00368">
    <property type="entry name" value="LRR_RI"/>
    <property type="match status" value="12"/>
</dbReference>
<dbReference type="GO" id="GO:0048471">
    <property type="term" value="C:perinuclear region of cytoplasm"/>
    <property type="evidence" value="ECO:0007669"/>
    <property type="project" value="TreeGrafter"/>
</dbReference>
<dbReference type="PANTHER" id="PTHR24113:SF12">
    <property type="entry name" value="RAN GTPASE-ACTIVATING PROTEIN 1"/>
    <property type="match status" value="1"/>
</dbReference>
<dbReference type="GO" id="GO:0005634">
    <property type="term" value="C:nucleus"/>
    <property type="evidence" value="ECO:0007669"/>
    <property type="project" value="TreeGrafter"/>
</dbReference>
<dbReference type="InterPro" id="IPR027417">
    <property type="entry name" value="P-loop_NTPase"/>
</dbReference>
<evidence type="ECO:0000256" key="2">
    <source>
        <dbReference type="ARBA" id="ARBA00022614"/>
    </source>
</evidence>
<accession>A0A0M0JXS3</accession>
<feature type="domain" description="NACHT" evidence="6">
    <location>
        <begin position="1187"/>
        <end position="1312"/>
    </location>
</feature>
<dbReference type="OrthoDB" id="184583at2759"/>
<keyword evidence="4" id="KW-0547">Nucleotide-binding</keyword>
<dbReference type="PANTHER" id="PTHR24113">
    <property type="entry name" value="RAN GTPASE-ACTIVATING PROTEIN 1"/>
    <property type="match status" value="1"/>
</dbReference>
<evidence type="ECO:0000256" key="5">
    <source>
        <dbReference type="ARBA" id="ARBA00022840"/>
    </source>
</evidence>
<evidence type="ECO:0000256" key="1">
    <source>
        <dbReference type="ARBA" id="ARBA00022468"/>
    </source>
</evidence>
<dbReference type="GO" id="GO:0005829">
    <property type="term" value="C:cytosol"/>
    <property type="evidence" value="ECO:0007669"/>
    <property type="project" value="TreeGrafter"/>
</dbReference>
<sequence length="2278" mass="241818">MAYSSLLALLTVSTRLDPLLGKVSTLMIGSAGGDNATQARCSAPPPYNSSLAAAAATVSSGVAFPAEFVAHGTQCTREPAMGLISRTCSLDGMMGALKQSQWVKPRATVGYFIDPAIRFIEELLAFNAFNRDKDGALSILVVLHWFLTNPRLWLFVVTSAVHVFIISCTKILRLVARAASRRRKKTEVVLPAARAATEGEAASAEAAGERLVGILRIRGGMGAGASALTDESPDADIKAAYEGASAQELSAFLVDMAEQHKRKLVSLGLDVPEAAPSGLTPGTPLPPKLRQALTELDKIVIQVLLRGAIRLLCVKWLLMQPANFKMPNRQALEELEESGASPSPLLSCVEAAALVERGDRSIGALTYGWLSPGDPDPDGSRIRVLRRALKGMAIRIEALFWDFGSLYQNPRTPGQEEAFVIALKGGAMNQLYASILATTVLQIEEIPPRPAEFDGVVCLFKLSANVDENMVRAALISFGTIESCDLGRTPPIVRFASHASAVAAKNAGAPPGLCEGLDTLYNETPCCCEDSLSRELMQRLTAYPALRERLDKLQSKVFVLSSDADVTPIEVKESELEIAADVAIERIKKSKFTSKGDKDKVISLYEEYARNTVGALTKTLGSLQMLASHSAVVALAEPLPQVDAPAASSLLLAEGQPLLLLSWQGSGSGPGGRPRFGVVDATGGRVTVTSGDNAELAYDRCSQAVLPWRPPAAGWDAAFVSDARALGDLAEPARRLAEDARRMESESALRAVGERAREIADGAARCQTIAHAAREAGGAVRSCVEAAAPLFSKGDLKQLEAMLENVRAAVERLQPEAMVTAALRSSGASGARRYAAGQPLTVRTASGWRDADVATTDTNGLCHLLEFEGSGGPPATLTLHPWNHAPRELPHAAYEAMRAWWAPWLGAQHAQIADALTGKRLDALQQCVAISVTGGAAETQVSGLKLEGGSLTGEAAKYPGTYRLVVGKLVDGRPAYQHTSDATCWITFDGNGWTGQPESSLGEKVCFLYLADSAAASPDVSTMTWKATAGGGAAWVEQPQLKCTAWTPPPAPGLKLEGRVDRGGADVGSMVRDSAKGQRRAFAILGSRFWARSTLFRGCIRAVLRVRRGPVPAFVGSLTGEAAIRDAHSLTAWLLAQHSVQLEGAINVTGGAAETQASAIRDAHSLTAWLLAQHSAQLEGGPTEGPLAALLTAGPASGKTTLLSQVVMIALQDERTELVPILVKVQVLQRRLLEAPDAFVGAWNFIDAFLRLEHEASRPALYRMLRQAMMARRALLLLDGLDEAGAKRDDIERHVVDVLAPQGHVLLCTSRPAGVDEARFAAFRRLSLAPLSDEQQERALEQRLGAERAAALLTYVRDVMPRDDTGQKVTSNPLMLSMVASVYELRQGVGMPATVAELYATASDAMLARGGVATPELKRLLQRIFFEAHVAQRRLIEDRQLDEAALGLEAPEALAKIRAEAAKMPFEPFGGRAEMGHYVEHKGRRGVITTDHESRHVYYKVTFADDGTMSDWLEPNELCSSGLVGEVAFLQRAMDASAPAVRAECEARLSVALREALRTVRERVLVDALPLLSLWQSEPLQLQSSHLSFQEYFAAIALCDEGSELSGTPPWQWPAWWANAVKLGAEIPGDRFGRGLLRAAGVTGDTLDLSQKLGGDRPTVRRVLAAVVASAGELRTLNLSQNKLDAEDAQALAPALTKTSLARVSGGLTSIDLSRNQLCGISTDDNGYQQGTYTAEGIAAIADALGVHGGLTKISLASNMLGEEGTKAICEALEQNQTLKEFDLSGYNNIGGEAGAKHVADMLGVNGALTSVKLRDNKLGDEGWGAIFAGICGNKDSKIMSLDASSENIGPAGVKLIAEALRTSVTGALASVDLSGNHLTDYGRDMTGIKELAAALGVNGGLTKIDLSLNRLGAEVAAALAPALAANGSLTSLNLSSNNLCSVTETGYIKASQVQGSSFNEGDKVVYQGKEMIVSKAKDTDGDIKMTNLPDISGLNALADAFRVNGALTEKLKGTDPVETLDLSGKNLGVASVVVIASLISVNGALTRVDVRHNIIVGDGSGQLAAAVLGNLKIEMFNEIPIKEMRADSFTELDLNRKGVGVAGGMVVAGLIPVMGALTLTNLLGNQLDAKSAKMLAEVAKQKGISLCGIRRDQTTAVFFGKGLQPPDAILLASDLSQAVVTGGLTKLSLAENKLEEEGTKAICEALEQNTTLKELDISGDRYGHSNIGGTAGAKHVAKMLGVNGALTNMRLEHNFLDEQAKLALRNAWRGTPSHLEL</sequence>
<gene>
    <name evidence="7" type="ORF">Ctob_013263</name>
</gene>
<proteinExistence type="predicted"/>
<dbReference type="EMBL" id="JWZX01002088">
    <property type="protein sequence ID" value="KOO31097.1"/>
    <property type="molecule type" value="Genomic_DNA"/>
</dbReference>
<keyword evidence="2" id="KW-0433">Leucine-rich repeat</keyword>
<evidence type="ECO:0000313" key="7">
    <source>
        <dbReference type="EMBL" id="KOO31097.1"/>
    </source>
</evidence>
<dbReference type="Pfam" id="PF13516">
    <property type="entry name" value="LRR_6"/>
    <property type="match status" value="1"/>
</dbReference>
<dbReference type="Proteomes" id="UP000037460">
    <property type="component" value="Unassembled WGS sequence"/>
</dbReference>
<dbReference type="InterPro" id="IPR032675">
    <property type="entry name" value="LRR_dom_sf"/>
</dbReference>
<dbReference type="Gene3D" id="3.80.10.10">
    <property type="entry name" value="Ribonuclease Inhibitor"/>
    <property type="match status" value="4"/>
</dbReference>
<dbReference type="InterPro" id="IPR007111">
    <property type="entry name" value="NACHT_NTPase"/>
</dbReference>
<keyword evidence="8" id="KW-1185">Reference proteome</keyword>
<organism evidence="7 8">
    <name type="scientific">Chrysochromulina tobinii</name>
    <dbReference type="NCBI Taxonomy" id="1460289"/>
    <lineage>
        <taxon>Eukaryota</taxon>
        <taxon>Haptista</taxon>
        <taxon>Haptophyta</taxon>
        <taxon>Prymnesiophyceae</taxon>
        <taxon>Prymnesiales</taxon>
        <taxon>Chrysochromulinaceae</taxon>
        <taxon>Chrysochromulina</taxon>
    </lineage>
</organism>
<evidence type="ECO:0000313" key="8">
    <source>
        <dbReference type="Proteomes" id="UP000037460"/>
    </source>
</evidence>
<evidence type="ECO:0000256" key="4">
    <source>
        <dbReference type="ARBA" id="ARBA00022741"/>
    </source>
</evidence>
<dbReference type="SUPFAM" id="SSF52047">
    <property type="entry name" value="RNI-like"/>
    <property type="match status" value="2"/>
</dbReference>
<dbReference type="Gene3D" id="3.40.50.300">
    <property type="entry name" value="P-loop containing nucleotide triphosphate hydrolases"/>
    <property type="match status" value="1"/>
</dbReference>
<dbReference type="GO" id="GO:0005524">
    <property type="term" value="F:ATP binding"/>
    <property type="evidence" value="ECO:0007669"/>
    <property type="project" value="UniProtKB-KW"/>
</dbReference>